<evidence type="ECO:0008006" key="3">
    <source>
        <dbReference type="Google" id="ProtNLM"/>
    </source>
</evidence>
<reference evidence="1" key="1">
    <citation type="submission" date="2021-12" db="EMBL/GenBank/DDBJ databases">
        <title>Convergent genome expansion in fungi linked to evolution of root-endophyte symbiosis.</title>
        <authorList>
            <consortium name="DOE Joint Genome Institute"/>
            <person name="Ke Y.-H."/>
            <person name="Bonito G."/>
            <person name="Liao H.-L."/>
            <person name="Looney B."/>
            <person name="Rojas-Flechas A."/>
            <person name="Nash J."/>
            <person name="Hameed K."/>
            <person name="Schadt C."/>
            <person name="Martin F."/>
            <person name="Crous P.W."/>
            <person name="Miettinen O."/>
            <person name="Magnuson J.K."/>
            <person name="Labbe J."/>
            <person name="Jacobson D."/>
            <person name="Doktycz M.J."/>
            <person name="Veneault-Fourrey C."/>
            <person name="Kuo A."/>
            <person name="Mondo S."/>
            <person name="Calhoun S."/>
            <person name="Riley R."/>
            <person name="Ohm R."/>
            <person name="LaButti K."/>
            <person name="Andreopoulos B."/>
            <person name="Pangilinan J."/>
            <person name="Nolan M."/>
            <person name="Tritt A."/>
            <person name="Clum A."/>
            <person name="Lipzen A."/>
            <person name="Daum C."/>
            <person name="Barry K."/>
            <person name="Grigoriev I.V."/>
            <person name="Vilgalys R."/>
        </authorList>
    </citation>
    <scope>NUCLEOTIDE SEQUENCE</scope>
    <source>
        <strain evidence="1">PMI_201</strain>
    </source>
</reference>
<protein>
    <recommendedName>
        <fullName evidence="3">BZIP domain-containing protein</fullName>
    </recommendedName>
</protein>
<name>A0AAD4KN68_9EURO</name>
<accession>A0AAD4KN68</accession>
<dbReference type="Proteomes" id="UP001201262">
    <property type="component" value="Unassembled WGS sequence"/>
</dbReference>
<proteinExistence type="predicted"/>
<dbReference type="AlphaFoldDB" id="A0AAD4KN68"/>
<keyword evidence="2" id="KW-1185">Reference proteome</keyword>
<dbReference type="Pfam" id="PF11905">
    <property type="entry name" value="DUF3425"/>
    <property type="match status" value="1"/>
</dbReference>
<dbReference type="RefSeq" id="XP_046070431.1">
    <property type="nucleotide sequence ID" value="XM_046216538.1"/>
</dbReference>
<sequence>MESTVRLQPMKPMYDAVIHDENWTGMTDAKVRRRLQNRLNQRARRRRKEQYVASTFLMQSRGNHIPAGMLSRSPIITNAEILPFALPLSVDHLLSLVQFNVFRALVTNMTILSLPDVFICDEPNIKVSALPLPNHIPPALMPTALQRSVFHHSWMDIFPLPALRDNLICLQGRFDFCDLCDDVVGAMWDDQLEPHDERNGLVVWGEPWDIKSWEVMEGFLKKWGWVLTGCNELIESTNRWRQLRGEKPFLYSDIPVEPF</sequence>
<dbReference type="GeneID" id="70246825"/>
<evidence type="ECO:0000313" key="1">
    <source>
        <dbReference type="EMBL" id="KAH8695289.1"/>
    </source>
</evidence>
<evidence type="ECO:0000313" key="2">
    <source>
        <dbReference type="Proteomes" id="UP001201262"/>
    </source>
</evidence>
<dbReference type="PANTHER" id="PTHR38116:SF1">
    <property type="entry name" value="BZIP DOMAIN-CONTAINING PROTEIN"/>
    <property type="match status" value="1"/>
</dbReference>
<dbReference type="PANTHER" id="PTHR38116">
    <property type="entry name" value="CHROMOSOME 7, WHOLE GENOME SHOTGUN SEQUENCE"/>
    <property type="match status" value="1"/>
</dbReference>
<dbReference type="InterPro" id="IPR021833">
    <property type="entry name" value="DUF3425"/>
</dbReference>
<organism evidence="1 2">
    <name type="scientific">Talaromyces proteolyticus</name>
    <dbReference type="NCBI Taxonomy" id="1131652"/>
    <lineage>
        <taxon>Eukaryota</taxon>
        <taxon>Fungi</taxon>
        <taxon>Dikarya</taxon>
        <taxon>Ascomycota</taxon>
        <taxon>Pezizomycotina</taxon>
        <taxon>Eurotiomycetes</taxon>
        <taxon>Eurotiomycetidae</taxon>
        <taxon>Eurotiales</taxon>
        <taxon>Trichocomaceae</taxon>
        <taxon>Talaromyces</taxon>
        <taxon>Talaromyces sect. Bacilispori</taxon>
    </lineage>
</organism>
<gene>
    <name evidence="1" type="ORF">BGW36DRAFT_382442</name>
</gene>
<dbReference type="EMBL" id="JAJTJA010000008">
    <property type="protein sequence ID" value="KAH8695289.1"/>
    <property type="molecule type" value="Genomic_DNA"/>
</dbReference>
<comment type="caution">
    <text evidence="1">The sequence shown here is derived from an EMBL/GenBank/DDBJ whole genome shotgun (WGS) entry which is preliminary data.</text>
</comment>